<evidence type="ECO:0000256" key="2">
    <source>
        <dbReference type="ARBA" id="ARBA00022676"/>
    </source>
</evidence>
<keyword evidence="5" id="KW-1133">Transmembrane helix</keyword>
<feature type="compositionally biased region" description="Basic and acidic residues" evidence="8">
    <location>
        <begin position="608"/>
        <end position="621"/>
    </location>
</feature>
<feature type="compositionally biased region" description="Basic and acidic residues" evidence="8">
    <location>
        <begin position="958"/>
        <end position="968"/>
    </location>
</feature>
<feature type="domain" description="Glycosyltransferase 61 catalytic" evidence="10">
    <location>
        <begin position="1590"/>
        <end position="1696"/>
    </location>
</feature>
<feature type="domain" description="Glycosyltransferase 61 catalytic" evidence="10">
    <location>
        <begin position="1181"/>
        <end position="1264"/>
    </location>
</feature>
<sequence length="1772" mass="201649">MPRYFTFVVGAAVLMLLSESPTMNKIFRQLTLGAPQHGTRRGLHIQDETINLKEDLVKAKPENDPQEQPIASMHDEKEETKKPTTEATPSPTLTTPSPTDATTAKNKPASTESPPKDSDDEDDEDDEDDDTGKFVIHSIVENGENSLPIPPEAALGTTEKPYVAETHYNNGTLPLQDLFQGPARPQFPKHSDHSNEANLVFPNHDSAEAVCRIADFKLYEELPHNFQQLVRCFSWWQIEQNKNKTPVLYIQKYNSNGRANMESIHAMYQAMHDAFGVRLDVDVRANTDSPEVHVDAPWRAMDVQTKTYAMASSEHAKTMMDGVLNHYTPDNDKRAGCPAATKDKKSKPVIAFVDRKDSKRRSIGNSQAVVDKLHAAGYDVHYQSSFHGMSLLEQIKFMSEADIVMGPHGQQFTTSLFLPQCGSLFEFFNRQYYSPNFFGSMVAMSGKHHFFTYEGGETTMKKMQGPRRTKQFDVSVGAVLQVTEVMVERWHSCCAAQAEATTIMTKKQGQQAQTKALLRGGAAEPVPSVSTGNPAKPLSNNKNGSTRSHDSNELVIHSIVEPKKGGWLTMPPEAVESTSERPYVAETHYNNGTLPIPFLFRGPGRPDYQSRGDRRGGDESKLIFPNHDSNEAVCQLSDEKLANEFPHNFQQLVRCFSWWQLEQNKDKTPVLFIQKYNHTWRGKMKNMDTVHATYKAMQDVFGVRLDIENRTNPDSPEVHVEMPWRRMYDMTRTYAMVSSDHAKTLVEGMLDYYTPSNSKRAGCPADSKSEKPKPVIAFLDRQDSRRYIGNIDDVLDKLRKAGHDVLYQPSFKGMSLTEQIKFMSEADIVMGPHGAQFTTSMFIPQCGSLFEFFPREYYAPNWFGSMVAMSGKHHFFTYEGGTPLLDKARELKLYNASAEVVEQVTGMIVDRWYTCCAAQASTTSQKQQTQVRTAPWIESADPTSPPSRTSAPKIDTTSTDKEGEGQDQRNEFIIHSIVAKKKGEMIWISGEAVNSTREKPYVAETHYHNGTVPIQALFTGPGRPEYRTRLASRRNDESQLDFPNGDANEAVCQLADSYLYHEFPHNFQKLVRCFSWWQLEQNKNRTPVLYIQQYNMTWKDHTFNMDSIHAIYQAMQDVFGVRLDIENRTNPDSPEVYVEAPWRKMSRLTRIYAMVSPEHAKTMVAGVLNYYMPSNGNRAGCPAAANDKKSKPVIALLDRQDARRRKLANSNEILDRLRRAGYDVRYQPSFKDMSWLDQVKFMSEVDILMGPHGAQFTTSMFMPQCGSLFEFFNEHYYVPNWFGSMMAMSGKHHFFTYDGGDANVDQTRGMKNYNASADAVEQVTRVMVERWHSCCNGQQQENERHKKEFVKLQPAAMKHQQEEEQVKALLRGGLAEPVLPLSTGIPAQPPSTTKTSKSSSQDQQDKFVIHDIVEPEKPGWLMMPDESFTGTYERPFVAETHYINGTLPIRDLFKGPGRPEYPSGSKNRDEASLVFPNQNSSEAVCQLSNSFLFQYYPHNFQQLVRCFSWWQLEQNKNKTPVLYIQEYDHYSRRKKTNMDLVHFLYDAFHDAFGVRLDIENRTNTDSPEVHVEMPWRKMYQQTRTYAMVSPEHAKTMAEGLLNYYTPNNDKRAGCPRNGNNQKSKPVIAYIDRQDSRRAIANSDEVLARLNKAGYDVRYLPSFNGTSWIEQINFMSEVDIVMGPHGQQFTTSMFIPQCGSLFEFFPRGYYVPNWFGSMAAMSGKHHFFTYEGGNAKVNDAREVKLYNVSAPAVEQVTAVMVERWHSCCANQKH</sequence>
<evidence type="ECO:0000256" key="5">
    <source>
        <dbReference type="ARBA" id="ARBA00022989"/>
    </source>
</evidence>
<comment type="caution">
    <text evidence="11">The sequence shown here is derived from an EMBL/GenBank/DDBJ whole genome shotgun (WGS) entry which is preliminary data.</text>
</comment>
<feature type="domain" description="Glycosyltransferase 61 catalytic" evidence="10">
    <location>
        <begin position="331"/>
        <end position="420"/>
    </location>
</feature>
<keyword evidence="4" id="KW-0812">Transmembrane</keyword>
<evidence type="ECO:0000256" key="8">
    <source>
        <dbReference type="SAM" id="MobiDB-lite"/>
    </source>
</evidence>
<keyword evidence="9" id="KW-0732">Signal</keyword>
<evidence type="ECO:0000256" key="6">
    <source>
        <dbReference type="ARBA" id="ARBA00023136"/>
    </source>
</evidence>
<dbReference type="PANTHER" id="PTHR20961">
    <property type="entry name" value="GLYCOSYLTRANSFERASE"/>
    <property type="match status" value="1"/>
</dbReference>
<feature type="compositionally biased region" description="Basic and acidic residues" evidence="8">
    <location>
        <begin position="73"/>
        <end position="84"/>
    </location>
</feature>
<keyword evidence="12" id="KW-1185">Reference proteome</keyword>
<feature type="region of interest" description="Disordered" evidence="8">
    <location>
        <begin position="59"/>
        <end position="130"/>
    </location>
</feature>
<dbReference type="GO" id="GO:0016020">
    <property type="term" value="C:membrane"/>
    <property type="evidence" value="ECO:0007669"/>
    <property type="project" value="UniProtKB-SubCell"/>
</dbReference>
<feature type="domain" description="Glycosyltransferase 61 catalytic" evidence="10">
    <location>
        <begin position="764"/>
        <end position="845"/>
    </location>
</feature>
<name>A0A9N8HWU5_9STRA</name>
<evidence type="ECO:0000313" key="11">
    <source>
        <dbReference type="EMBL" id="CAB9528746.1"/>
    </source>
</evidence>
<comment type="subcellular location">
    <subcellularLocation>
        <location evidence="1">Membrane</location>
        <topology evidence="1">Single-pass membrane protein</topology>
    </subcellularLocation>
</comment>
<protein>
    <recommendedName>
        <fullName evidence="10">Glycosyltransferase 61 catalytic domain-containing protein</fullName>
    </recommendedName>
</protein>
<evidence type="ECO:0000256" key="4">
    <source>
        <dbReference type="ARBA" id="ARBA00022692"/>
    </source>
</evidence>
<feature type="compositionally biased region" description="Low complexity" evidence="8">
    <location>
        <begin position="1391"/>
        <end position="1402"/>
    </location>
</feature>
<evidence type="ECO:0000256" key="3">
    <source>
        <dbReference type="ARBA" id="ARBA00022679"/>
    </source>
</evidence>
<gene>
    <name evidence="11" type="ORF">SEMRO_2309_G322800.1</name>
</gene>
<dbReference type="EMBL" id="CAICTM010002307">
    <property type="protein sequence ID" value="CAB9528746.1"/>
    <property type="molecule type" value="Genomic_DNA"/>
</dbReference>
<feature type="compositionally biased region" description="Acidic residues" evidence="8">
    <location>
        <begin position="118"/>
        <end position="130"/>
    </location>
</feature>
<evidence type="ECO:0000259" key="10">
    <source>
        <dbReference type="Pfam" id="PF04577"/>
    </source>
</evidence>
<keyword evidence="6" id="KW-0472">Membrane</keyword>
<dbReference type="Proteomes" id="UP001153069">
    <property type="component" value="Unassembled WGS sequence"/>
</dbReference>
<feature type="region of interest" description="Disordered" evidence="8">
    <location>
        <begin position="1380"/>
        <end position="1404"/>
    </location>
</feature>
<dbReference type="PANTHER" id="PTHR20961:SF38">
    <property type="entry name" value="PROTEIN O-LINKED-MANNOSE BETA-1,4-N-ACETYLGLUCOSAMINYLTRANSFERASE 2"/>
    <property type="match status" value="1"/>
</dbReference>
<feature type="region of interest" description="Disordered" evidence="8">
    <location>
        <begin position="518"/>
        <end position="552"/>
    </location>
</feature>
<feature type="signal peptide" evidence="9">
    <location>
        <begin position="1"/>
        <end position="18"/>
    </location>
</feature>
<keyword evidence="3" id="KW-0808">Transferase</keyword>
<feature type="region of interest" description="Disordered" evidence="8">
    <location>
        <begin position="927"/>
        <end position="968"/>
    </location>
</feature>
<organism evidence="11 12">
    <name type="scientific">Seminavis robusta</name>
    <dbReference type="NCBI Taxonomy" id="568900"/>
    <lineage>
        <taxon>Eukaryota</taxon>
        <taxon>Sar</taxon>
        <taxon>Stramenopiles</taxon>
        <taxon>Ochrophyta</taxon>
        <taxon>Bacillariophyta</taxon>
        <taxon>Bacillariophyceae</taxon>
        <taxon>Bacillariophycidae</taxon>
        <taxon>Naviculales</taxon>
        <taxon>Naviculaceae</taxon>
        <taxon>Seminavis</taxon>
    </lineage>
</organism>
<dbReference type="GO" id="GO:0016757">
    <property type="term" value="F:glycosyltransferase activity"/>
    <property type="evidence" value="ECO:0007669"/>
    <property type="project" value="UniProtKB-KW"/>
</dbReference>
<evidence type="ECO:0000313" key="12">
    <source>
        <dbReference type="Proteomes" id="UP001153069"/>
    </source>
</evidence>
<feature type="chain" id="PRO_5040330208" description="Glycosyltransferase 61 catalytic domain-containing protein" evidence="9">
    <location>
        <begin position="19"/>
        <end position="1772"/>
    </location>
</feature>
<dbReference type="OrthoDB" id="48748at2759"/>
<feature type="compositionally biased region" description="Low complexity" evidence="8">
    <location>
        <begin position="85"/>
        <end position="104"/>
    </location>
</feature>
<feature type="compositionally biased region" description="Polar residues" evidence="8">
    <location>
        <begin position="528"/>
        <end position="546"/>
    </location>
</feature>
<reference evidence="11" key="1">
    <citation type="submission" date="2020-06" db="EMBL/GenBank/DDBJ databases">
        <authorList>
            <consortium name="Plant Systems Biology data submission"/>
        </authorList>
    </citation>
    <scope>NUCLEOTIDE SEQUENCE</scope>
    <source>
        <strain evidence="11">D6</strain>
    </source>
</reference>
<evidence type="ECO:0000256" key="9">
    <source>
        <dbReference type="SAM" id="SignalP"/>
    </source>
</evidence>
<keyword evidence="7" id="KW-0325">Glycoprotein</keyword>
<dbReference type="InterPro" id="IPR007657">
    <property type="entry name" value="Glycosyltransferase_61"/>
</dbReference>
<accession>A0A9N8HWU5</accession>
<evidence type="ECO:0000256" key="7">
    <source>
        <dbReference type="ARBA" id="ARBA00023180"/>
    </source>
</evidence>
<feature type="region of interest" description="Disordered" evidence="8">
    <location>
        <begin position="600"/>
        <end position="621"/>
    </location>
</feature>
<dbReference type="InterPro" id="IPR049625">
    <property type="entry name" value="Glyco_transf_61_cat"/>
</dbReference>
<evidence type="ECO:0000256" key="1">
    <source>
        <dbReference type="ARBA" id="ARBA00004167"/>
    </source>
</evidence>
<keyword evidence="2" id="KW-0328">Glycosyltransferase</keyword>
<proteinExistence type="predicted"/>
<dbReference type="Pfam" id="PF04577">
    <property type="entry name" value="Glyco_transf_61"/>
    <property type="match status" value="4"/>
</dbReference>